<feature type="transmembrane region" description="Helical" evidence="1">
    <location>
        <begin position="36"/>
        <end position="55"/>
    </location>
</feature>
<geneLocation type="plasmid" evidence="2">
    <name>unnamed3</name>
</geneLocation>
<gene>
    <name evidence="2" type="ORF">FOB26_02490</name>
</gene>
<keyword evidence="2" id="KW-0614">Plasmid</keyword>
<organism evidence="2 3">
    <name type="scientific">Agrobacterium pusense</name>
    <dbReference type="NCBI Taxonomy" id="648995"/>
    <lineage>
        <taxon>Bacteria</taxon>
        <taxon>Pseudomonadati</taxon>
        <taxon>Pseudomonadota</taxon>
        <taxon>Alphaproteobacteria</taxon>
        <taxon>Hyphomicrobiales</taxon>
        <taxon>Rhizobiaceae</taxon>
        <taxon>Rhizobium/Agrobacterium group</taxon>
        <taxon>Agrobacterium</taxon>
    </lineage>
</organism>
<keyword evidence="1" id="KW-1133">Transmembrane helix</keyword>
<proteinExistence type="predicted"/>
<accession>A0AA44EGU0</accession>
<keyword evidence="3" id="KW-1185">Reference proteome</keyword>
<comment type="caution">
    <text evidence="2">The sequence shown here is derived from an EMBL/GenBank/DDBJ whole genome shotgun (WGS) entry which is preliminary data.</text>
</comment>
<keyword evidence="1" id="KW-0472">Membrane</keyword>
<dbReference type="Proteomes" id="UP001155820">
    <property type="component" value="Unassembled WGS sequence"/>
</dbReference>
<protein>
    <submittedName>
        <fullName evidence="2">Uncharacterized protein</fullName>
    </submittedName>
</protein>
<sequence length="101" mass="11089">MFFDPTGFGSGENQSYKHSMFNETLAALESIIPENWNLTSGSAVMFVLGIALVAFIIRKLLSAALLAAAIVAGWMVWNDPSLLDSWGDTAHRLLNDWEQGE</sequence>
<name>A0AA44EGU0_9HYPH</name>
<dbReference type="EMBL" id="JABRWM010000003">
    <property type="protein sequence ID" value="NRF18020.1"/>
    <property type="molecule type" value="Genomic_DNA"/>
</dbReference>
<evidence type="ECO:0000313" key="3">
    <source>
        <dbReference type="Proteomes" id="UP001155820"/>
    </source>
</evidence>
<reference evidence="2" key="1">
    <citation type="submission" date="2019-07" db="EMBL/GenBank/DDBJ databases">
        <title>FDA dAtabase for Regulatory Grade micrObial Sequences (FDA-ARGOS): Supporting development and validation of Infectious Disease Dx tests.</title>
        <authorList>
            <person name="Bachman M."/>
            <person name="Young C."/>
            <person name="Tallon L."/>
            <person name="Sadzewicz L."/>
            <person name="Vavikolanu K."/>
            <person name="Mehta A."/>
            <person name="Aluvathingal J."/>
            <person name="Nadendla S."/>
            <person name="Nandy P."/>
            <person name="Geyer C."/>
            <person name="Yan Y."/>
            <person name="Sichtig H."/>
        </authorList>
    </citation>
    <scope>NUCLEOTIDE SEQUENCE</scope>
    <source>
        <strain evidence="2">FDAARGOS_618</strain>
        <plasmid evidence="2">unnamed3</plasmid>
    </source>
</reference>
<evidence type="ECO:0000256" key="1">
    <source>
        <dbReference type="SAM" id="Phobius"/>
    </source>
</evidence>
<dbReference type="RefSeq" id="WP_172873356.1">
    <property type="nucleotide sequence ID" value="NZ_JABRWL010000004.1"/>
</dbReference>
<feature type="transmembrane region" description="Helical" evidence="1">
    <location>
        <begin position="60"/>
        <end position="77"/>
    </location>
</feature>
<evidence type="ECO:0000313" key="2">
    <source>
        <dbReference type="EMBL" id="NRF18020.1"/>
    </source>
</evidence>
<keyword evidence="1" id="KW-0812">Transmembrane</keyword>
<dbReference type="AlphaFoldDB" id="A0AA44EGU0"/>